<evidence type="ECO:0000256" key="5">
    <source>
        <dbReference type="ARBA" id="ARBA00023136"/>
    </source>
</evidence>
<reference evidence="8" key="3">
    <citation type="submission" date="2025-09" db="UniProtKB">
        <authorList>
            <consortium name="Ensembl"/>
        </authorList>
    </citation>
    <scope>IDENTIFICATION</scope>
    <source>
        <strain evidence="8">Thoroughbred</strain>
    </source>
</reference>
<comment type="similarity">
    <text evidence="2">Belongs to the CD225/Dispanin family.</text>
</comment>
<evidence type="ECO:0000256" key="6">
    <source>
        <dbReference type="SAM" id="MobiDB-lite"/>
    </source>
</evidence>
<evidence type="ECO:0000256" key="3">
    <source>
        <dbReference type="ARBA" id="ARBA00022692"/>
    </source>
</evidence>
<dbReference type="GO" id="GO:0016020">
    <property type="term" value="C:membrane"/>
    <property type="evidence" value="ECO:0007669"/>
    <property type="project" value="UniProtKB-SubCell"/>
</dbReference>
<dbReference type="Pfam" id="PF04505">
    <property type="entry name" value="CD225"/>
    <property type="match status" value="1"/>
</dbReference>
<organism evidence="8 9">
    <name type="scientific">Equus caballus</name>
    <name type="common">Horse</name>
    <dbReference type="NCBI Taxonomy" id="9796"/>
    <lineage>
        <taxon>Eukaryota</taxon>
        <taxon>Metazoa</taxon>
        <taxon>Chordata</taxon>
        <taxon>Craniata</taxon>
        <taxon>Vertebrata</taxon>
        <taxon>Euteleostomi</taxon>
        <taxon>Mammalia</taxon>
        <taxon>Eutheria</taxon>
        <taxon>Laurasiatheria</taxon>
        <taxon>Perissodactyla</taxon>
        <taxon>Equidae</taxon>
        <taxon>Equus</taxon>
    </lineage>
</organism>
<comment type="subcellular location">
    <subcellularLocation>
        <location evidence="1">Membrane</location>
    </subcellularLocation>
</comment>
<dbReference type="PANTHER" id="PTHR14948">
    <property type="entry name" value="NG5"/>
    <property type="match status" value="1"/>
</dbReference>
<feature type="transmembrane region" description="Helical" evidence="7">
    <location>
        <begin position="37"/>
        <end position="66"/>
    </location>
</feature>
<reference evidence="8" key="2">
    <citation type="submission" date="2025-08" db="UniProtKB">
        <authorList>
            <consortium name="Ensembl"/>
        </authorList>
    </citation>
    <scope>IDENTIFICATION</scope>
    <source>
        <strain evidence="8">Thoroughbred</strain>
    </source>
</reference>
<dbReference type="InterPro" id="IPR051423">
    <property type="entry name" value="CD225/Dispanin"/>
</dbReference>
<keyword evidence="3 7" id="KW-0812">Transmembrane</keyword>
<dbReference type="Ensembl" id="ENSECAT00000127697.1">
    <property type="protein sequence ID" value="ENSECAP00000074312.1"/>
    <property type="gene ID" value="ENSECAG00000046698.1"/>
</dbReference>
<evidence type="ECO:0008006" key="10">
    <source>
        <dbReference type="Google" id="ProtNLM"/>
    </source>
</evidence>
<dbReference type="PANTHER" id="PTHR14948:SF19">
    <property type="entry name" value="TRANSMEMBRANE PROTEIN 233"/>
    <property type="match status" value="1"/>
</dbReference>
<evidence type="ECO:0000256" key="1">
    <source>
        <dbReference type="ARBA" id="ARBA00004370"/>
    </source>
</evidence>
<evidence type="ECO:0000256" key="4">
    <source>
        <dbReference type="ARBA" id="ARBA00022989"/>
    </source>
</evidence>
<evidence type="ECO:0000313" key="8">
    <source>
        <dbReference type="Ensembl" id="ENSECAP00000074312.1"/>
    </source>
</evidence>
<reference evidence="8 9" key="1">
    <citation type="journal article" date="2009" name="Science">
        <title>Genome sequence, comparative analysis, and population genetics of the domestic horse.</title>
        <authorList>
            <consortium name="Broad Institute Genome Sequencing Platform"/>
            <consortium name="Broad Institute Whole Genome Assembly Team"/>
            <person name="Wade C.M."/>
            <person name="Giulotto E."/>
            <person name="Sigurdsson S."/>
            <person name="Zoli M."/>
            <person name="Gnerre S."/>
            <person name="Imsland F."/>
            <person name="Lear T.L."/>
            <person name="Adelson D.L."/>
            <person name="Bailey E."/>
            <person name="Bellone R.R."/>
            <person name="Bloecker H."/>
            <person name="Distl O."/>
            <person name="Edgar R.C."/>
            <person name="Garber M."/>
            <person name="Leeb T."/>
            <person name="Mauceli E."/>
            <person name="MacLeod J.N."/>
            <person name="Penedo M.C.T."/>
            <person name="Raison J.M."/>
            <person name="Sharpe T."/>
            <person name="Vogel J."/>
            <person name="Andersson L."/>
            <person name="Antczak D.F."/>
            <person name="Biagi T."/>
            <person name="Binns M.M."/>
            <person name="Chowdhary B.P."/>
            <person name="Coleman S.J."/>
            <person name="Della Valle G."/>
            <person name="Fryc S."/>
            <person name="Guerin G."/>
            <person name="Hasegawa T."/>
            <person name="Hill E.W."/>
            <person name="Jurka J."/>
            <person name="Kiialainen A."/>
            <person name="Lindgren G."/>
            <person name="Liu J."/>
            <person name="Magnani E."/>
            <person name="Mickelson J.R."/>
            <person name="Murray J."/>
            <person name="Nergadze S.G."/>
            <person name="Onofrio R."/>
            <person name="Pedroni S."/>
            <person name="Piras M.F."/>
            <person name="Raudsepp T."/>
            <person name="Rocchi M."/>
            <person name="Roeed K.H."/>
            <person name="Ryder O.A."/>
            <person name="Searle S."/>
            <person name="Skow L."/>
            <person name="Swinburne J.E."/>
            <person name="Syvaenen A.C."/>
            <person name="Tozaki T."/>
            <person name="Valberg S.J."/>
            <person name="Vaudin M."/>
            <person name="White J.R."/>
            <person name="Zody M.C."/>
            <person name="Lander E.S."/>
            <person name="Lindblad-Toh K."/>
        </authorList>
    </citation>
    <scope>NUCLEOTIDE SEQUENCE [LARGE SCALE GENOMIC DNA]</scope>
    <source>
        <strain evidence="8 9">Thoroughbred</strain>
    </source>
</reference>
<protein>
    <recommendedName>
        <fullName evidence="10">Transmembrane protein 233</fullName>
    </recommendedName>
</protein>
<keyword evidence="5 7" id="KW-0472">Membrane</keyword>
<dbReference type="Proteomes" id="UP000002281">
    <property type="component" value="Chromosome 8"/>
</dbReference>
<feature type="compositionally biased region" description="Acidic residues" evidence="6">
    <location>
        <begin position="21"/>
        <end position="31"/>
    </location>
</feature>
<evidence type="ECO:0000313" key="9">
    <source>
        <dbReference type="Proteomes" id="UP000002281"/>
    </source>
</evidence>
<dbReference type="InterPro" id="IPR007593">
    <property type="entry name" value="CD225/Dispanin_fam"/>
</dbReference>
<dbReference type="GeneTree" id="ENSGT00940000162372"/>
<evidence type="ECO:0000256" key="7">
    <source>
        <dbReference type="SAM" id="Phobius"/>
    </source>
</evidence>
<evidence type="ECO:0000256" key="2">
    <source>
        <dbReference type="ARBA" id="ARBA00006843"/>
    </source>
</evidence>
<sequence>MSQYAPSSDFKRALDSSPEANTEDDKTEEDVPTPKSYLWLAVVSCFCPAYPINIVAFVFSIMVSGLGPGAARKERRGWRCAWGPRALSSASFFTSSRALSFLSSAPPQGLGTLPSTISASCALLVALRALIKSPPGQLSSAPMVHSLSNPGKFFLELCVFSLCLLRHSWAFVRFFSTRFSRASERTTLAGNSTPHSLSALALRPPPCRAGCSRSPESTPVSVF</sequence>
<proteinExistence type="inferred from homology"/>
<feature type="region of interest" description="Disordered" evidence="6">
    <location>
        <begin position="1"/>
        <end position="31"/>
    </location>
</feature>
<accession>A0A9L0SHI3</accession>
<keyword evidence="4 7" id="KW-1133">Transmembrane helix</keyword>
<keyword evidence="9" id="KW-1185">Reference proteome</keyword>
<dbReference type="AlphaFoldDB" id="A0A9L0SHI3"/>
<name>A0A9L0SHI3_HORSE</name>